<evidence type="ECO:0000256" key="5">
    <source>
        <dbReference type="ARBA" id="ARBA00022448"/>
    </source>
</evidence>
<evidence type="ECO:0000256" key="4">
    <source>
        <dbReference type="ARBA" id="ARBA00009431"/>
    </source>
</evidence>
<organism evidence="13 14">
    <name type="scientific">Hevea brasiliensis</name>
    <name type="common">Para rubber tree</name>
    <name type="synonym">Siphonia brasiliensis</name>
    <dbReference type="NCBI Taxonomy" id="3981"/>
    <lineage>
        <taxon>Eukaryota</taxon>
        <taxon>Viridiplantae</taxon>
        <taxon>Streptophyta</taxon>
        <taxon>Embryophyta</taxon>
        <taxon>Tracheophyta</taxon>
        <taxon>Spermatophyta</taxon>
        <taxon>Magnoliopsida</taxon>
        <taxon>eudicotyledons</taxon>
        <taxon>Gunneridae</taxon>
        <taxon>Pentapetalae</taxon>
        <taxon>rosids</taxon>
        <taxon>fabids</taxon>
        <taxon>Malpighiales</taxon>
        <taxon>Euphorbiaceae</taxon>
        <taxon>Crotonoideae</taxon>
        <taxon>Micrandreae</taxon>
        <taxon>Hevea</taxon>
    </lineage>
</organism>
<evidence type="ECO:0000259" key="12">
    <source>
        <dbReference type="PROSITE" id="PS51314"/>
    </source>
</evidence>
<evidence type="ECO:0000256" key="10">
    <source>
        <dbReference type="SAM" id="Coils"/>
    </source>
</evidence>
<keyword evidence="14" id="KW-1185">Reference proteome</keyword>
<name>A0A6A6M5B9_HEVBR</name>
<dbReference type="InterPro" id="IPR009851">
    <property type="entry name" value="Mod_r"/>
</dbReference>
<dbReference type="SUPFAM" id="SSF53474">
    <property type="entry name" value="alpha/beta-Hydrolases"/>
    <property type="match status" value="1"/>
</dbReference>
<evidence type="ECO:0000256" key="3">
    <source>
        <dbReference type="ARBA" id="ARBA00007617"/>
    </source>
</evidence>
<dbReference type="GO" id="GO:0000813">
    <property type="term" value="C:ESCRT I complex"/>
    <property type="evidence" value="ECO:0007669"/>
    <property type="project" value="TreeGrafter"/>
</dbReference>
<keyword evidence="7" id="KW-0967">Endosome</keyword>
<evidence type="ECO:0000256" key="9">
    <source>
        <dbReference type="PROSITE-ProRule" id="PRU00646"/>
    </source>
</evidence>
<evidence type="ECO:0000256" key="1">
    <source>
        <dbReference type="ARBA" id="ARBA00004177"/>
    </source>
</evidence>
<reference evidence="13 14" key="1">
    <citation type="journal article" date="2020" name="Mol. Plant">
        <title>The Chromosome-Based Rubber Tree Genome Provides New Insights into Spurge Genome Evolution and Rubber Biosynthesis.</title>
        <authorList>
            <person name="Liu J."/>
            <person name="Shi C."/>
            <person name="Shi C.C."/>
            <person name="Li W."/>
            <person name="Zhang Q.J."/>
            <person name="Zhang Y."/>
            <person name="Li K."/>
            <person name="Lu H.F."/>
            <person name="Shi C."/>
            <person name="Zhu S.T."/>
            <person name="Xiao Z.Y."/>
            <person name="Nan H."/>
            <person name="Yue Y."/>
            <person name="Zhu X.G."/>
            <person name="Wu Y."/>
            <person name="Hong X.N."/>
            <person name="Fan G.Y."/>
            <person name="Tong Y."/>
            <person name="Zhang D."/>
            <person name="Mao C.L."/>
            <person name="Liu Y.L."/>
            <person name="Hao S.J."/>
            <person name="Liu W.Q."/>
            <person name="Lv M.Q."/>
            <person name="Zhang H.B."/>
            <person name="Liu Y."/>
            <person name="Hu-Tang G.R."/>
            <person name="Wang J.P."/>
            <person name="Wang J.H."/>
            <person name="Sun Y.H."/>
            <person name="Ni S.B."/>
            <person name="Chen W.B."/>
            <person name="Zhang X.C."/>
            <person name="Jiao Y.N."/>
            <person name="Eichler E.E."/>
            <person name="Li G.H."/>
            <person name="Liu X."/>
            <person name="Gao L.Z."/>
        </authorList>
    </citation>
    <scope>NUCLEOTIDE SEQUENCE [LARGE SCALE GENOMIC DNA]</scope>
    <source>
        <strain evidence="14">cv. GT1</strain>
        <tissue evidence="13">Leaf</tissue>
    </source>
</reference>
<keyword evidence="6" id="KW-0964">Secreted</keyword>
<evidence type="ECO:0000256" key="7">
    <source>
        <dbReference type="ARBA" id="ARBA00022753"/>
    </source>
</evidence>
<evidence type="ECO:0000256" key="11">
    <source>
        <dbReference type="SAM" id="MobiDB-lite"/>
    </source>
</evidence>
<keyword evidence="8 9" id="KW-0653">Protein transport</keyword>
<dbReference type="GO" id="GO:0043162">
    <property type="term" value="P:ubiquitin-dependent protein catabolic process via the multivesicular body sorting pathway"/>
    <property type="evidence" value="ECO:0007669"/>
    <property type="project" value="TreeGrafter"/>
</dbReference>
<dbReference type="PROSITE" id="PS51314">
    <property type="entry name" value="VPS37_C"/>
    <property type="match status" value="1"/>
</dbReference>
<comment type="caution">
    <text evidence="13">The sequence shown here is derived from an EMBL/GenBank/DDBJ whole genome shotgun (WGS) entry which is preliminary data.</text>
</comment>
<dbReference type="AlphaFoldDB" id="A0A6A6M5B9"/>
<dbReference type="InterPro" id="IPR029012">
    <property type="entry name" value="Helix_hairpin_bin_sf"/>
</dbReference>
<evidence type="ECO:0000256" key="6">
    <source>
        <dbReference type="ARBA" id="ARBA00022525"/>
    </source>
</evidence>
<gene>
    <name evidence="13" type="ORF">GH714_028982</name>
</gene>
<protein>
    <recommendedName>
        <fullName evidence="12">VPS37 C-terminal domain-containing protein</fullName>
    </recommendedName>
</protein>
<evidence type="ECO:0000313" key="13">
    <source>
        <dbReference type="EMBL" id="KAF2307476.1"/>
    </source>
</evidence>
<accession>A0A6A6M5B9</accession>
<evidence type="ECO:0000313" key="14">
    <source>
        <dbReference type="Proteomes" id="UP000467840"/>
    </source>
</evidence>
<dbReference type="GO" id="GO:0006623">
    <property type="term" value="P:protein targeting to vacuole"/>
    <property type="evidence" value="ECO:0007669"/>
    <property type="project" value="TreeGrafter"/>
</dbReference>
<evidence type="ECO:0000256" key="8">
    <source>
        <dbReference type="ARBA" id="ARBA00022927"/>
    </source>
</evidence>
<dbReference type="PANTHER" id="PTHR13678">
    <property type="entry name" value="VACUOLAR PROTEIN SORTING-ASSOCIATED PROTEIN 37"/>
    <property type="match status" value="1"/>
</dbReference>
<evidence type="ECO:0000256" key="2">
    <source>
        <dbReference type="ARBA" id="ARBA00004613"/>
    </source>
</evidence>
<comment type="subcellular location">
    <subcellularLocation>
        <location evidence="1">Endosome</location>
    </subcellularLocation>
    <subcellularLocation>
        <location evidence="2">Secreted</location>
    </subcellularLocation>
</comment>
<feature type="compositionally biased region" description="Polar residues" evidence="11">
    <location>
        <begin position="373"/>
        <end position="391"/>
    </location>
</feature>
<dbReference type="GO" id="GO:0005576">
    <property type="term" value="C:extracellular region"/>
    <property type="evidence" value="ECO:0007669"/>
    <property type="project" value="UniProtKB-SubCell"/>
</dbReference>
<comment type="similarity">
    <text evidence="4">Belongs to the peptidase S10 family.</text>
</comment>
<sequence>MYNVEAHLFWWLYKSPYRVEDPSKPWPTVLWLQGGPGGSGVAFGNFLEIGPLDSNLKPRNSTWLHKADLLFVDSPVATGFSYVEDQTLVVRTDEEAATDLTTLLKELSNGNETLQKSPLFIFAESYGGKFAVTLGISAFKAIEAGELKLQLGGVALGDSWISPEDFDLSRMSSNGLNISNSLALKIQQQLAEGEYENATSTWSELENAILAYSNNVDFYNFMLDFDNDPVVGISKQRSKGLSRDRYSRYLEATYHRSPRARNIYGLMNGPIRKKLKIIPKNVTWGGQSGLVFQALLGDFMKPRIQEVDELLAKGIRVIIYNGQVITQPPKGSQARTELVFLLDSGGWPLWVLRSSKLSHIHKMLLHNLGTHPSVASSPNSSRPVTPSSSYGLQRPTDRPQSPSHVSPSEAAGVIALLKDKSVDELRRLLSDKDAYHQFLLSVDQVKIQNNIRDELRKETLQLARENLDKGPQIMELRNQCRIIRTTELAAAHEKLNELDKQKEEILRSCSLVSLLQRLQEGMNKTEEESETLHRQLLDREIELAAFIQKYKKLRTTYHRRALIHLAAKTSAG</sequence>
<dbReference type="EMBL" id="JAAGAX010000008">
    <property type="protein sequence ID" value="KAF2307476.1"/>
    <property type="molecule type" value="Genomic_DNA"/>
</dbReference>
<dbReference type="GO" id="GO:0006612">
    <property type="term" value="P:protein targeting to membrane"/>
    <property type="evidence" value="ECO:0007669"/>
    <property type="project" value="TreeGrafter"/>
</dbReference>
<feature type="region of interest" description="Disordered" evidence="11">
    <location>
        <begin position="371"/>
        <end position="407"/>
    </location>
</feature>
<dbReference type="Gene3D" id="3.40.50.1820">
    <property type="entry name" value="alpha/beta hydrolase"/>
    <property type="match status" value="1"/>
</dbReference>
<dbReference type="Proteomes" id="UP000467840">
    <property type="component" value="Chromosome 9"/>
</dbReference>
<comment type="similarity">
    <text evidence="3">Belongs to the VPS37 family.</text>
</comment>
<feature type="domain" description="VPS37 C-terminal" evidence="12">
    <location>
        <begin position="492"/>
        <end position="572"/>
    </location>
</feature>
<dbReference type="PROSITE" id="PS00131">
    <property type="entry name" value="CARBOXYPEPT_SER_SER"/>
    <property type="match status" value="1"/>
</dbReference>
<dbReference type="PANTHER" id="PTHR13678:SF2">
    <property type="entry name" value="VACUOLAR PROTEIN SORTING-ASSOCIATED PROTEIN 37A"/>
    <property type="match status" value="1"/>
</dbReference>
<dbReference type="InterPro" id="IPR018202">
    <property type="entry name" value="Ser_caboxypep_ser_AS"/>
</dbReference>
<dbReference type="GO" id="GO:0004185">
    <property type="term" value="F:serine-type carboxypeptidase activity"/>
    <property type="evidence" value="ECO:0007669"/>
    <property type="project" value="InterPro"/>
</dbReference>
<dbReference type="SUPFAM" id="SSF140111">
    <property type="entry name" value="Endosomal sorting complex assembly domain"/>
    <property type="match status" value="1"/>
</dbReference>
<dbReference type="Pfam" id="PF00450">
    <property type="entry name" value="Peptidase_S10"/>
    <property type="match status" value="1"/>
</dbReference>
<keyword evidence="10" id="KW-0175">Coiled coil</keyword>
<keyword evidence="5 9" id="KW-0813">Transport</keyword>
<dbReference type="InterPro" id="IPR037202">
    <property type="entry name" value="ESCRT_assembly_dom"/>
</dbReference>
<dbReference type="InterPro" id="IPR001563">
    <property type="entry name" value="Peptidase_S10"/>
</dbReference>
<feature type="coiled-coil region" evidence="10">
    <location>
        <begin position="488"/>
        <end position="535"/>
    </location>
</feature>
<proteinExistence type="inferred from homology"/>
<dbReference type="InterPro" id="IPR029058">
    <property type="entry name" value="AB_hydrolase_fold"/>
</dbReference>
<dbReference type="Pfam" id="PF07200">
    <property type="entry name" value="Mod_r"/>
    <property type="match status" value="1"/>
</dbReference>
<dbReference type="Gene3D" id="1.10.287.660">
    <property type="entry name" value="Helix hairpin bin"/>
    <property type="match status" value="1"/>
</dbReference>